<reference evidence="2" key="1">
    <citation type="journal article" date="2019" name="bioRxiv">
        <title>The Genome of the Zebra Mussel, Dreissena polymorpha: A Resource for Invasive Species Research.</title>
        <authorList>
            <person name="McCartney M.A."/>
            <person name="Auch B."/>
            <person name="Kono T."/>
            <person name="Mallez S."/>
            <person name="Zhang Y."/>
            <person name="Obille A."/>
            <person name="Becker A."/>
            <person name="Abrahante J.E."/>
            <person name="Garbe J."/>
            <person name="Badalamenti J.P."/>
            <person name="Herman A."/>
            <person name="Mangelson H."/>
            <person name="Liachko I."/>
            <person name="Sullivan S."/>
            <person name="Sone E.D."/>
            <person name="Koren S."/>
            <person name="Silverstein K.A.T."/>
            <person name="Beckman K.B."/>
            <person name="Gohl D.M."/>
        </authorList>
    </citation>
    <scope>NUCLEOTIDE SEQUENCE</scope>
    <source>
        <strain evidence="2">Duluth1</strain>
        <tissue evidence="2">Whole animal</tissue>
    </source>
</reference>
<dbReference type="AlphaFoldDB" id="A0A9D4RF42"/>
<evidence type="ECO:0000256" key="1">
    <source>
        <dbReference type="SAM" id="MobiDB-lite"/>
    </source>
</evidence>
<evidence type="ECO:0000313" key="2">
    <source>
        <dbReference type="EMBL" id="KAH3865168.1"/>
    </source>
</evidence>
<dbReference type="EMBL" id="JAIWYP010000002">
    <property type="protein sequence ID" value="KAH3865168.1"/>
    <property type="molecule type" value="Genomic_DNA"/>
</dbReference>
<name>A0A9D4RF42_DREPO</name>
<comment type="caution">
    <text evidence="2">The sequence shown here is derived from an EMBL/GenBank/DDBJ whole genome shotgun (WGS) entry which is preliminary data.</text>
</comment>
<keyword evidence="3" id="KW-1185">Reference proteome</keyword>
<dbReference type="Proteomes" id="UP000828390">
    <property type="component" value="Unassembled WGS sequence"/>
</dbReference>
<feature type="region of interest" description="Disordered" evidence="1">
    <location>
        <begin position="1"/>
        <end position="61"/>
    </location>
</feature>
<feature type="compositionally biased region" description="Basic and acidic residues" evidence="1">
    <location>
        <begin position="40"/>
        <end position="50"/>
    </location>
</feature>
<sequence>MSQRNLFEFGIGSNSESVCKTPTTKGTLDLNDSAPNTPKRAKEDVSDTKSKKERKFTWAPK</sequence>
<reference evidence="2" key="2">
    <citation type="submission" date="2020-11" db="EMBL/GenBank/DDBJ databases">
        <authorList>
            <person name="McCartney M.A."/>
            <person name="Auch B."/>
            <person name="Kono T."/>
            <person name="Mallez S."/>
            <person name="Becker A."/>
            <person name="Gohl D.M."/>
            <person name="Silverstein K.A.T."/>
            <person name="Koren S."/>
            <person name="Bechman K.B."/>
            <person name="Herman A."/>
            <person name="Abrahante J.E."/>
            <person name="Garbe J."/>
        </authorList>
    </citation>
    <scope>NUCLEOTIDE SEQUENCE</scope>
    <source>
        <strain evidence="2">Duluth1</strain>
        <tissue evidence="2">Whole animal</tissue>
    </source>
</reference>
<feature type="compositionally biased region" description="Polar residues" evidence="1">
    <location>
        <begin position="12"/>
        <end position="26"/>
    </location>
</feature>
<gene>
    <name evidence="2" type="ORF">DPMN_028207</name>
</gene>
<protein>
    <submittedName>
        <fullName evidence="2">Uncharacterized protein</fullName>
    </submittedName>
</protein>
<accession>A0A9D4RF42</accession>
<organism evidence="2 3">
    <name type="scientific">Dreissena polymorpha</name>
    <name type="common">Zebra mussel</name>
    <name type="synonym">Mytilus polymorpha</name>
    <dbReference type="NCBI Taxonomy" id="45954"/>
    <lineage>
        <taxon>Eukaryota</taxon>
        <taxon>Metazoa</taxon>
        <taxon>Spiralia</taxon>
        <taxon>Lophotrochozoa</taxon>
        <taxon>Mollusca</taxon>
        <taxon>Bivalvia</taxon>
        <taxon>Autobranchia</taxon>
        <taxon>Heteroconchia</taxon>
        <taxon>Euheterodonta</taxon>
        <taxon>Imparidentia</taxon>
        <taxon>Neoheterodontei</taxon>
        <taxon>Myida</taxon>
        <taxon>Dreissenoidea</taxon>
        <taxon>Dreissenidae</taxon>
        <taxon>Dreissena</taxon>
    </lineage>
</organism>
<evidence type="ECO:0000313" key="3">
    <source>
        <dbReference type="Proteomes" id="UP000828390"/>
    </source>
</evidence>
<proteinExistence type="predicted"/>